<proteinExistence type="predicted"/>
<dbReference type="EMBL" id="GGEC01063122">
    <property type="protein sequence ID" value="MBX43606.1"/>
    <property type="molecule type" value="Transcribed_RNA"/>
</dbReference>
<sequence>MEYIRCLIFPKSSILSSWWGPGRGWHQHTKSIWGILIKL</sequence>
<protein>
    <submittedName>
        <fullName evidence="1">Uncharacterized protein</fullName>
    </submittedName>
</protein>
<reference evidence="1" key="1">
    <citation type="submission" date="2018-02" db="EMBL/GenBank/DDBJ databases">
        <title>Rhizophora mucronata_Transcriptome.</title>
        <authorList>
            <person name="Meera S.P."/>
            <person name="Sreeshan A."/>
            <person name="Augustine A."/>
        </authorList>
    </citation>
    <scope>NUCLEOTIDE SEQUENCE</scope>
    <source>
        <tissue evidence="1">Leaf</tissue>
    </source>
</reference>
<evidence type="ECO:0000313" key="1">
    <source>
        <dbReference type="EMBL" id="MBX43606.1"/>
    </source>
</evidence>
<organism evidence="1">
    <name type="scientific">Rhizophora mucronata</name>
    <name type="common">Asiatic mangrove</name>
    <dbReference type="NCBI Taxonomy" id="61149"/>
    <lineage>
        <taxon>Eukaryota</taxon>
        <taxon>Viridiplantae</taxon>
        <taxon>Streptophyta</taxon>
        <taxon>Embryophyta</taxon>
        <taxon>Tracheophyta</taxon>
        <taxon>Spermatophyta</taxon>
        <taxon>Magnoliopsida</taxon>
        <taxon>eudicotyledons</taxon>
        <taxon>Gunneridae</taxon>
        <taxon>Pentapetalae</taxon>
        <taxon>rosids</taxon>
        <taxon>fabids</taxon>
        <taxon>Malpighiales</taxon>
        <taxon>Rhizophoraceae</taxon>
        <taxon>Rhizophora</taxon>
    </lineage>
</organism>
<dbReference type="AlphaFoldDB" id="A0A2P2NMA3"/>
<accession>A0A2P2NMA3</accession>
<name>A0A2P2NMA3_RHIMU</name>